<protein>
    <submittedName>
        <fullName evidence="1">Uncharacterized protein</fullName>
    </submittedName>
</protein>
<reference evidence="1 2" key="1">
    <citation type="journal article" date="2018" name="New Phytol.">
        <title>Phylogenomics of Endogonaceae and evolution of mycorrhizas within Mucoromycota.</title>
        <authorList>
            <person name="Chang Y."/>
            <person name="Desiro A."/>
            <person name="Na H."/>
            <person name="Sandor L."/>
            <person name="Lipzen A."/>
            <person name="Clum A."/>
            <person name="Barry K."/>
            <person name="Grigoriev I.V."/>
            <person name="Martin F.M."/>
            <person name="Stajich J.E."/>
            <person name="Smith M.E."/>
            <person name="Bonito G."/>
            <person name="Spatafora J.W."/>
        </authorList>
    </citation>
    <scope>NUCLEOTIDE SEQUENCE [LARGE SCALE GENOMIC DNA]</scope>
    <source>
        <strain evidence="1 2">GMNB39</strain>
    </source>
</reference>
<proteinExistence type="predicted"/>
<comment type="caution">
    <text evidence="1">The sequence shown here is derived from an EMBL/GenBank/DDBJ whole genome shotgun (WGS) entry which is preliminary data.</text>
</comment>
<dbReference type="AlphaFoldDB" id="A0A433CZJ5"/>
<sequence>MTGEPSTPAYATARFLHIPNKTNTLRTVHLFTRLRNYTAQSVATTRRMTLPADDSYRPFRHASIGQNKRCTNWETWYVDILVFEDENLKWSTEAV</sequence>
<accession>A0A433CZJ5</accession>
<name>A0A433CZJ5_9FUNG</name>
<evidence type="ECO:0000313" key="1">
    <source>
        <dbReference type="EMBL" id="RUP43998.1"/>
    </source>
</evidence>
<dbReference type="Proteomes" id="UP000268093">
    <property type="component" value="Unassembled WGS sequence"/>
</dbReference>
<keyword evidence="2" id="KW-1185">Reference proteome</keyword>
<dbReference type="EMBL" id="RBNI01009836">
    <property type="protein sequence ID" value="RUP43998.1"/>
    <property type="molecule type" value="Genomic_DNA"/>
</dbReference>
<evidence type="ECO:0000313" key="2">
    <source>
        <dbReference type="Proteomes" id="UP000268093"/>
    </source>
</evidence>
<organism evidence="1 2">
    <name type="scientific">Jimgerdemannia flammicorona</name>
    <dbReference type="NCBI Taxonomy" id="994334"/>
    <lineage>
        <taxon>Eukaryota</taxon>
        <taxon>Fungi</taxon>
        <taxon>Fungi incertae sedis</taxon>
        <taxon>Mucoromycota</taxon>
        <taxon>Mucoromycotina</taxon>
        <taxon>Endogonomycetes</taxon>
        <taxon>Endogonales</taxon>
        <taxon>Endogonaceae</taxon>
        <taxon>Jimgerdemannia</taxon>
    </lineage>
</organism>
<gene>
    <name evidence="1" type="ORF">BC936DRAFT_150094</name>
</gene>
<feature type="non-terminal residue" evidence="1">
    <location>
        <position position="95"/>
    </location>
</feature>